<evidence type="ECO:0000313" key="2">
    <source>
        <dbReference type="Proteomes" id="UP000027222"/>
    </source>
</evidence>
<organism evidence="1 2">
    <name type="scientific">Galerina marginata (strain CBS 339.88)</name>
    <dbReference type="NCBI Taxonomy" id="685588"/>
    <lineage>
        <taxon>Eukaryota</taxon>
        <taxon>Fungi</taxon>
        <taxon>Dikarya</taxon>
        <taxon>Basidiomycota</taxon>
        <taxon>Agaricomycotina</taxon>
        <taxon>Agaricomycetes</taxon>
        <taxon>Agaricomycetidae</taxon>
        <taxon>Agaricales</taxon>
        <taxon>Agaricineae</taxon>
        <taxon>Strophariaceae</taxon>
        <taxon>Galerina</taxon>
    </lineage>
</organism>
<dbReference type="Proteomes" id="UP000027222">
    <property type="component" value="Unassembled WGS sequence"/>
</dbReference>
<evidence type="ECO:0000313" key="1">
    <source>
        <dbReference type="EMBL" id="KDR79344.1"/>
    </source>
</evidence>
<gene>
    <name evidence="1" type="ORF">GALMADRAFT_277776</name>
</gene>
<accession>A0A067THG1</accession>
<reference evidence="2" key="1">
    <citation type="journal article" date="2014" name="Proc. Natl. Acad. Sci. U.S.A.">
        <title>Extensive sampling of basidiomycete genomes demonstrates inadequacy of the white-rot/brown-rot paradigm for wood decay fungi.</title>
        <authorList>
            <person name="Riley R."/>
            <person name="Salamov A.A."/>
            <person name="Brown D.W."/>
            <person name="Nagy L.G."/>
            <person name="Floudas D."/>
            <person name="Held B.W."/>
            <person name="Levasseur A."/>
            <person name="Lombard V."/>
            <person name="Morin E."/>
            <person name="Otillar R."/>
            <person name="Lindquist E.A."/>
            <person name="Sun H."/>
            <person name="LaButti K.M."/>
            <person name="Schmutz J."/>
            <person name="Jabbour D."/>
            <person name="Luo H."/>
            <person name="Baker S.E."/>
            <person name="Pisabarro A.G."/>
            <person name="Walton J.D."/>
            <person name="Blanchette R.A."/>
            <person name="Henrissat B."/>
            <person name="Martin F."/>
            <person name="Cullen D."/>
            <person name="Hibbett D.S."/>
            <person name="Grigoriev I.V."/>
        </authorList>
    </citation>
    <scope>NUCLEOTIDE SEQUENCE [LARGE SCALE GENOMIC DNA]</scope>
    <source>
        <strain evidence="2">CBS 339.88</strain>
    </source>
</reference>
<sequence length="156" mass="16834">MPSVVEVLPPVTVGPPATDQGAMIQALAEVLRSHAWLDAVDEGYSTTFVSKLDELRSRSRLFVGRRSDALRCQTPSNLKRIEGRGYPDSAGVATPICVRIVSQQSHCAQEAPLTSFIPHSTTLLSENAYLCGVLPVPGHSMVNDGYGMRQGEVRDA</sequence>
<dbReference type="AlphaFoldDB" id="A0A067THG1"/>
<proteinExistence type="predicted"/>
<protein>
    <submittedName>
        <fullName evidence="1">Uncharacterized protein</fullName>
    </submittedName>
</protein>
<dbReference type="EMBL" id="KL142373">
    <property type="protein sequence ID" value="KDR79344.1"/>
    <property type="molecule type" value="Genomic_DNA"/>
</dbReference>
<name>A0A067THG1_GALM3</name>
<keyword evidence="2" id="KW-1185">Reference proteome</keyword>
<dbReference type="HOGENOM" id="CLU_1686729_0_0_1"/>